<feature type="region of interest" description="Disordered" evidence="1">
    <location>
        <begin position="315"/>
        <end position="341"/>
    </location>
</feature>
<keyword evidence="3" id="KW-1185">Reference proteome</keyword>
<evidence type="ECO:0000256" key="1">
    <source>
        <dbReference type="SAM" id="MobiDB-lite"/>
    </source>
</evidence>
<organism evidence="2 3">
    <name type="scientific">Candidatus Brocadia sinica JPN1</name>
    <dbReference type="NCBI Taxonomy" id="1197129"/>
    <lineage>
        <taxon>Bacteria</taxon>
        <taxon>Pseudomonadati</taxon>
        <taxon>Planctomycetota</taxon>
        <taxon>Candidatus Brocadiia</taxon>
        <taxon>Candidatus Brocadiales</taxon>
        <taxon>Candidatus Brocadiaceae</taxon>
        <taxon>Candidatus Brocadia</taxon>
    </lineage>
</organism>
<protein>
    <submittedName>
        <fullName evidence="2">Uncharacterized protein</fullName>
    </submittedName>
</protein>
<dbReference type="RefSeq" id="WP_052563340.1">
    <property type="nucleotide sequence ID" value="NZ_BAFN01000001.1"/>
</dbReference>
<feature type="region of interest" description="Disordered" evidence="1">
    <location>
        <begin position="235"/>
        <end position="258"/>
    </location>
</feature>
<feature type="compositionally biased region" description="Basic and acidic residues" evidence="1">
    <location>
        <begin position="315"/>
        <end position="337"/>
    </location>
</feature>
<dbReference type="Proteomes" id="UP000032309">
    <property type="component" value="Unassembled WGS sequence"/>
</dbReference>
<name>A0ABQ0JX61_9BACT</name>
<proteinExistence type="predicted"/>
<accession>A0ABQ0JX61</accession>
<sequence>MQSVKQYTTNSYLHDILNDGVKPFRYRNGVRSLLGIPDNDNGNLAFSPTIPLAGFVYENYQYRGEPSMTDRKFSHENARAVLHGKQWIKSGDYQRIIHKNIHQNSPCDGTDATDASKNTPCDLPGKKISNDTLLVDIARKADVSPESTVEKASPDGLFGHSYEIDNEMQTHLSNGIEREQCKTVKQETTQNPPFIKYSVPQKSPIPESKDEKAFTAQAKKSENIATDIERASIEIPDTPGKKGYFPGPSPITRQNPLPGKEEVSSFFQIVKEKKNTFHSHRIPGTSHSIVTGTINEPNRNAYNRIEQLRQAVHELTSKKSVQQERPDNETRPQEAEKTLPPLAQRTVVIKQPPNRIRTHCAFWERRYLGRFHLRILR</sequence>
<evidence type="ECO:0000313" key="3">
    <source>
        <dbReference type="Proteomes" id="UP000032309"/>
    </source>
</evidence>
<comment type="caution">
    <text evidence="2">The sequence shown here is derived from an EMBL/GenBank/DDBJ whole genome shotgun (WGS) entry which is preliminary data.</text>
</comment>
<reference evidence="3" key="1">
    <citation type="journal article" date="2015" name="Genome Announc.">
        <title>Draft Genome Sequence of an Anaerobic Ammonium-Oxidizing Bacterium, "Candidatus Brocadia sinica".</title>
        <authorList>
            <person name="Oshiki M."/>
            <person name="Shinyako-Hata K."/>
            <person name="Satoh H."/>
            <person name="Okabe S."/>
        </authorList>
    </citation>
    <scope>NUCLEOTIDE SEQUENCE [LARGE SCALE GENOMIC DNA]</scope>
    <source>
        <strain evidence="3">JPN1</strain>
    </source>
</reference>
<evidence type="ECO:0000313" key="2">
    <source>
        <dbReference type="EMBL" id="GAN33276.1"/>
    </source>
</evidence>
<gene>
    <name evidence="2" type="ORF">BROSI_A1793</name>
</gene>
<dbReference type="EMBL" id="BAFN01000001">
    <property type="protein sequence ID" value="GAN33276.1"/>
    <property type="molecule type" value="Genomic_DNA"/>
</dbReference>